<dbReference type="PANTHER" id="PTHR38846:SF1">
    <property type="entry name" value="C3H1-TYPE DOMAIN-CONTAINING PROTEIN"/>
    <property type="match status" value="1"/>
</dbReference>
<dbReference type="Pfam" id="PF12874">
    <property type="entry name" value="zf-met"/>
    <property type="match status" value="2"/>
</dbReference>
<keyword evidence="1" id="KW-0863">Zinc-finger</keyword>
<dbReference type="InterPro" id="IPR036236">
    <property type="entry name" value="Znf_C2H2_sf"/>
</dbReference>
<keyword evidence="1" id="KW-0479">Metal-binding</keyword>
<evidence type="ECO:0000256" key="1">
    <source>
        <dbReference type="PROSITE-ProRule" id="PRU00042"/>
    </source>
</evidence>
<dbReference type="AlphaFoldDB" id="A0A2T2NHF9"/>
<gene>
    <name evidence="3" type="ORF">BS50DRAFT_496563</name>
</gene>
<keyword evidence="4" id="KW-1185">Reference proteome</keyword>
<dbReference type="GO" id="GO:0008270">
    <property type="term" value="F:zinc ion binding"/>
    <property type="evidence" value="ECO:0007669"/>
    <property type="project" value="UniProtKB-KW"/>
</dbReference>
<feature type="domain" description="C2H2-type" evidence="2">
    <location>
        <begin position="61"/>
        <end position="91"/>
    </location>
</feature>
<proteinExistence type="predicted"/>
<dbReference type="OrthoDB" id="6105938at2759"/>
<evidence type="ECO:0000313" key="4">
    <source>
        <dbReference type="Proteomes" id="UP000240883"/>
    </source>
</evidence>
<feature type="domain" description="C2H2-type" evidence="2">
    <location>
        <begin position="3"/>
        <end position="33"/>
    </location>
</feature>
<reference evidence="3 4" key="1">
    <citation type="journal article" date="2018" name="Front. Microbiol.">
        <title>Genome-Wide Analysis of Corynespora cassiicola Leaf Fall Disease Putative Effectors.</title>
        <authorList>
            <person name="Lopez D."/>
            <person name="Ribeiro S."/>
            <person name="Label P."/>
            <person name="Fumanal B."/>
            <person name="Venisse J.S."/>
            <person name="Kohler A."/>
            <person name="de Oliveira R.R."/>
            <person name="Labutti K."/>
            <person name="Lipzen A."/>
            <person name="Lail K."/>
            <person name="Bauer D."/>
            <person name="Ohm R.A."/>
            <person name="Barry K.W."/>
            <person name="Spatafora J."/>
            <person name="Grigoriev I.V."/>
            <person name="Martin F.M."/>
            <person name="Pujade-Renaud V."/>
        </authorList>
    </citation>
    <scope>NUCLEOTIDE SEQUENCE [LARGE SCALE GENOMIC DNA]</scope>
    <source>
        <strain evidence="3 4">Philippines</strain>
    </source>
</reference>
<dbReference type="STRING" id="1448308.A0A2T2NHF9"/>
<dbReference type="SUPFAM" id="SSF57667">
    <property type="entry name" value="beta-beta-alpha zinc fingers"/>
    <property type="match status" value="1"/>
</dbReference>
<accession>A0A2T2NHF9</accession>
<name>A0A2T2NHF9_CORCC</name>
<dbReference type="Proteomes" id="UP000240883">
    <property type="component" value="Unassembled WGS sequence"/>
</dbReference>
<feature type="domain" description="C2H2-type" evidence="2">
    <location>
        <begin position="32"/>
        <end position="62"/>
    </location>
</feature>
<dbReference type="Gene3D" id="3.30.160.60">
    <property type="entry name" value="Classic Zinc Finger"/>
    <property type="match status" value="1"/>
</dbReference>
<dbReference type="PROSITE" id="PS50157">
    <property type="entry name" value="ZINC_FINGER_C2H2_2"/>
    <property type="match status" value="3"/>
</dbReference>
<sequence>MSSPCLLCDKSFPNDTALQQHKRDSPVHADSSRCHDCRRSFRSEDALAQHVRDSPAHAKSFDCTDCCRSFASEDALHQHLRESKAHPRAPETPLDVFFHSFKTFAYDPSQPPATSFAYLQAHKGWRPGDAASAKAWDRYQNALEDEIRLWFGEANDLASWHALCHAIGIEPPPQTCSQCKKAVRRTHVNIVDLIEWGRSRGSNEKRVQTFHSVNELRAYTKKTSKIYRNTFRKDYSGNVVLRYLLREIFRGDS</sequence>
<dbReference type="InterPro" id="IPR013087">
    <property type="entry name" value="Znf_C2H2_type"/>
</dbReference>
<evidence type="ECO:0000259" key="2">
    <source>
        <dbReference type="PROSITE" id="PS50157"/>
    </source>
</evidence>
<dbReference type="SMART" id="SM00355">
    <property type="entry name" value="ZnF_C2H2"/>
    <property type="match status" value="3"/>
</dbReference>
<organism evidence="3 4">
    <name type="scientific">Corynespora cassiicola Philippines</name>
    <dbReference type="NCBI Taxonomy" id="1448308"/>
    <lineage>
        <taxon>Eukaryota</taxon>
        <taxon>Fungi</taxon>
        <taxon>Dikarya</taxon>
        <taxon>Ascomycota</taxon>
        <taxon>Pezizomycotina</taxon>
        <taxon>Dothideomycetes</taxon>
        <taxon>Pleosporomycetidae</taxon>
        <taxon>Pleosporales</taxon>
        <taxon>Corynesporascaceae</taxon>
        <taxon>Corynespora</taxon>
    </lineage>
</organism>
<protein>
    <recommendedName>
        <fullName evidence="2">C2H2-type domain-containing protein</fullName>
    </recommendedName>
</protein>
<dbReference type="EMBL" id="KZ678137">
    <property type="protein sequence ID" value="PSN64873.1"/>
    <property type="molecule type" value="Genomic_DNA"/>
</dbReference>
<keyword evidence="1" id="KW-0862">Zinc</keyword>
<dbReference type="PANTHER" id="PTHR38846">
    <property type="entry name" value="C3H1-TYPE DOMAIN-CONTAINING PROTEIN"/>
    <property type="match status" value="1"/>
</dbReference>
<evidence type="ECO:0000313" key="3">
    <source>
        <dbReference type="EMBL" id="PSN64873.1"/>
    </source>
</evidence>
<dbReference type="Pfam" id="PF00096">
    <property type="entry name" value="zf-C2H2"/>
    <property type="match status" value="1"/>
</dbReference>